<protein>
    <submittedName>
        <fullName evidence="3">Glycosyltransferase family 2 protein</fullName>
    </submittedName>
</protein>
<dbReference type="InterPro" id="IPR029044">
    <property type="entry name" value="Nucleotide-diphossugar_trans"/>
</dbReference>
<feature type="domain" description="Glycosyltransferase 2-like" evidence="2">
    <location>
        <begin position="568"/>
        <end position="695"/>
    </location>
</feature>
<dbReference type="Proteomes" id="UP000638918">
    <property type="component" value="Unassembled WGS sequence"/>
</dbReference>
<dbReference type="InterPro" id="IPR001173">
    <property type="entry name" value="Glyco_trans_2-like"/>
</dbReference>
<gene>
    <name evidence="3" type="ORF">H9656_08110</name>
</gene>
<dbReference type="CDD" id="cd04186">
    <property type="entry name" value="GT_2_like_c"/>
    <property type="match status" value="1"/>
</dbReference>
<comment type="caution">
    <text evidence="3">The sequence shown here is derived from an EMBL/GenBank/DDBJ whole genome shotgun (WGS) entry which is preliminary data.</text>
</comment>
<dbReference type="Pfam" id="PF00535">
    <property type="entry name" value="Glycos_transf_2"/>
    <property type="match status" value="1"/>
</dbReference>
<organism evidence="3 4">
    <name type="scientific">Brevundimonas guildfordensis</name>
    <dbReference type="NCBI Taxonomy" id="2762241"/>
    <lineage>
        <taxon>Bacteria</taxon>
        <taxon>Pseudomonadati</taxon>
        <taxon>Pseudomonadota</taxon>
        <taxon>Alphaproteobacteria</taxon>
        <taxon>Caulobacterales</taxon>
        <taxon>Caulobacteraceae</taxon>
        <taxon>Brevundimonas</taxon>
    </lineage>
</organism>
<evidence type="ECO:0000313" key="3">
    <source>
        <dbReference type="EMBL" id="MBD7941348.1"/>
    </source>
</evidence>
<proteinExistence type="predicted"/>
<reference evidence="3 4" key="1">
    <citation type="submission" date="2020-08" db="EMBL/GenBank/DDBJ databases">
        <title>A Genomic Blueprint of the Chicken Gut Microbiome.</title>
        <authorList>
            <person name="Gilroy R."/>
            <person name="Ravi A."/>
            <person name="Getino M."/>
            <person name="Pursley I."/>
            <person name="Horton D.L."/>
            <person name="Alikhan N.-F."/>
            <person name="Baker D."/>
            <person name="Gharbi K."/>
            <person name="Hall N."/>
            <person name="Watson M."/>
            <person name="Adriaenssens E.M."/>
            <person name="Foster-Nyarko E."/>
            <person name="Jarju S."/>
            <person name="Secka A."/>
            <person name="Antonio M."/>
            <person name="Oren A."/>
            <person name="Chaudhuri R."/>
            <person name="La Ragione R.M."/>
            <person name="Hildebrand F."/>
            <person name="Pallen M.J."/>
        </authorList>
    </citation>
    <scope>NUCLEOTIDE SEQUENCE [LARGE SCALE GENOMIC DNA]</scope>
    <source>
        <strain evidence="3 4">Sa3CVA3</strain>
    </source>
</reference>
<dbReference type="RefSeq" id="WP_191743638.1">
    <property type="nucleotide sequence ID" value="NZ_JACSQU010000001.1"/>
</dbReference>
<accession>A0ABR8R0N5</accession>
<name>A0ABR8R0N5_9CAUL</name>
<dbReference type="EMBL" id="JACSQU010000001">
    <property type="protein sequence ID" value="MBD7941348.1"/>
    <property type="molecule type" value="Genomic_DNA"/>
</dbReference>
<feature type="coiled-coil region" evidence="1">
    <location>
        <begin position="248"/>
        <end position="275"/>
    </location>
</feature>
<keyword evidence="4" id="KW-1185">Reference proteome</keyword>
<dbReference type="Gene3D" id="3.90.550.10">
    <property type="entry name" value="Spore Coat Polysaccharide Biosynthesis Protein SpsA, Chain A"/>
    <property type="match status" value="1"/>
</dbReference>
<keyword evidence="1" id="KW-0175">Coiled coil</keyword>
<evidence type="ECO:0000256" key="1">
    <source>
        <dbReference type="SAM" id="Coils"/>
    </source>
</evidence>
<evidence type="ECO:0000313" key="4">
    <source>
        <dbReference type="Proteomes" id="UP000638918"/>
    </source>
</evidence>
<evidence type="ECO:0000259" key="2">
    <source>
        <dbReference type="Pfam" id="PF00535"/>
    </source>
</evidence>
<dbReference type="PANTHER" id="PTHR43179:SF7">
    <property type="entry name" value="RHAMNOSYLTRANSFERASE WBBL"/>
    <property type="match status" value="1"/>
</dbReference>
<dbReference type="PANTHER" id="PTHR43179">
    <property type="entry name" value="RHAMNOSYLTRANSFERASE WBBL"/>
    <property type="match status" value="1"/>
</dbReference>
<dbReference type="SUPFAM" id="SSF53448">
    <property type="entry name" value="Nucleotide-diphospho-sugar transferases"/>
    <property type="match status" value="1"/>
</dbReference>
<sequence>MEHDEKTASKSDVAWIYKLVLGRAHEVEERLIEREGKPIGWLLSDFFQSGEFRSTAIEKLERGIPLEELRDPLPEGLLDWVKATLPLEPSAVPLLDRARGWSALYSVLFDDAAFRASFEASAHVFSDDVRDRLAKMAQDPERFMRVGAVDEITTGGVRGWSVNPKTPDRGSTVELWVDGDFVAAAPVDRFRRDIQDRFGGEGRTGFFIETPHGLPDNRAHRLEIVDGPSGRLLQRLERPARTPSPTQAQVLKQELEAVRAALAKIEARIAAEDRNDPFDPQAYPAYYEAVYRAGGSGHVVAGPDDAPVTVVVDVEGVDQFAIEEALLALAGQVGGVRWTLAVIGAGVESQPFIRDVGQRIEWTTGRALKARGASLFVDDMRGFLNGLSADETVVFAPASGVCAPDALVRLVEAMRPAEVLAAYGDEDSFDDAEGAVGEAAHRDPLFKPGFDPDLLAQTPYVGRLTALTGAVLRKVGLSAAAAGLAPQDALLRAGLSPDQVGHVERVIFSRRVSVAYDDAEQAQVWLSCVKRAYEGVPGVKVEPFDDILGASLPWAVRLRRQASGTAAVIIPTKDSLDLLRPCIESIEKNRDANRTRIEIIIIDHESRDPDTRAYLDELQARGAVKVLPYAGDFNWALMNNLAAGETQAEVLVFLNNDTVVISPDWIDVLCSEAMRPEIGVVGGRLLYRDGAIQHAGFVWREGVSGFLVHEGVGAPGADGGYMGRHALTHASIAVTGACMAMEARKFKELGGFDPASFPVEGNDVDLCLRAWDRNYRVLYTPGATLYHLESVTRGYSRDGEKRKVAARANARLLSRWGQVFARDRWFNGHFSRDSRPFHRLRPPR</sequence>